<protein>
    <submittedName>
        <fullName evidence="2">Anti-sigma factor</fullName>
    </submittedName>
</protein>
<reference evidence="2" key="1">
    <citation type="submission" date="2018-01" db="EMBL/GenBank/DDBJ databases">
        <title>Comparative genomics of Mycobacterium mucogenicum and Mycobacterium neoaurum clade members emphasizing tRNA and non-coding RNA.</title>
        <authorList>
            <person name="Behra P.R.K."/>
            <person name="Pettersson B.M.F."/>
            <person name="Das S."/>
            <person name="Dasgupta S."/>
            <person name="Kirsebom L.A."/>
        </authorList>
    </citation>
    <scope>NUCLEOTIDE SEQUENCE</scope>
    <source>
        <strain evidence="2">DSM 44124</strain>
    </source>
</reference>
<dbReference type="AlphaFoldDB" id="A0A8H2JEB5"/>
<dbReference type="InterPro" id="IPR025979">
    <property type="entry name" value="ChrR-like_cupin_dom"/>
</dbReference>
<sequence>MNRGVAQESVRNSATGALVLHSVDSLAGHAAWFGPNAPGYAWKSVADVDPVEIFPGITARLLWQGEDGAKAAVTTIAPGAVWGDEDHHSPGPEEVYVVSGVFNDGVNDYPAGTFLHAPAGSWHVPQSASGCVLFLFYPQG</sequence>
<dbReference type="Pfam" id="PF12973">
    <property type="entry name" value="Cupin_7"/>
    <property type="match status" value="1"/>
</dbReference>
<dbReference type="Gene3D" id="2.60.120.10">
    <property type="entry name" value="Jelly Rolls"/>
    <property type="match status" value="1"/>
</dbReference>
<evidence type="ECO:0000259" key="1">
    <source>
        <dbReference type="Pfam" id="PF12973"/>
    </source>
</evidence>
<name>A0A8H2JEB5_MYCMU</name>
<feature type="domain" description="ChrR-like cupin" evidence="1">
    <location>
        <begin position="46"/>
        <end position="136"/>
    </location>
</feature>
<dbReference type="InterPro" id="IPR014710">
    <property type="entry name" value="RmlC-like_jellyroll"/>
</dbReference>
<proteinExistence type="predicted"/>
<dbReference type="InterPro" id="IPR011051">
    <property type="entry name" value="RmlC_Cupin_sf"/>
</dbReference>
<comment type="caution">
    <text evidence="2">The sequence shown here is derived from an EMBL/GenBank/DDBJ whole genome shotgun (WGS) entry which is preliminary data.</text>
</comment>
<accession>A0A8H2JEB5</accession>
<organism evidence="2">
    <name type="scientific">Mycolicibacterium mucogenicum DSM 44124</name>
    <dbReference type="NCBI Taxonomy" id="1226753"/>
    <lineage>
        <taxon>Bacteria</taxon>
        <taxon>Bacillati</taxon>
        <taxon>Actinomycetota</taxon>
        <taxon>Actinomycetes</taxon>
        <taxon>Mycobacteriales</taxon>
        <taxon>Mycobacteriaceae</taxon>
        <taxon>Mycolicibacterium</taxon>
    </lineage>
</organism>
<gene>
    <name evidence="2" type="ORF">C1S78_19925</name>
</gene>
<dbReference type="SUPFAM" id="SSF51182">
    <property type="entry name" value="RmlC-like cupins"/>
    <property type="match status" value="1"/>
</dbReference>
<evidence type="ECO:0000313" key="2">
    <source>
        <dbReference type="EMBL" id="TLH54338.1"/>
    </source>
</evidence>
<dbReference type="EMBL" id="POTL01000001">
    <property type="protein sequence ID" value="TLH54338.1"/>
    <property type="molecule type" value="Genomic_DNA"/>
</dbReference>